<evidence type="ECO:0000313" key="2">
    <source>
        <dbReference type="Proteomes" id="UP001230253"/>
    </source>
</evidence>
<reference evidence="1 2" key="1">
    <citation type="submission" date="2023-07" db="EMBL/GenBank/DDBJ databases">
        <title>Genomic Encyclopedia of Type Strains, Phase IV (KMG-IV): sequencing the most valuable type-strain genomes for metagenomic binning, comparative biology and taxonomic classification.</title>
        <authorList>
            <person name="Goeker M."/>
        </authorList>
    </citation>
    <scope>NUCLEOTIDE SEQUENCE [LARGE SCALE GENOMIC DNA]</scope>
    <source>
        <strain evidence="1 2">DSM 11549</strain>
    </source>
</reference>
<dbReference type="Proteomes" id="UP001230253">
    <property type="component" value="Unassembled WGS sequence"/>
</dbReference>
<dbReference type="RefSeq" id="WP_307153134.1">
    <property type="nucleotide sequence ID" value="NZ_JAUSUK010000001.1"/>
</dbReference>
<proteinExistence type="predicted"/>
<keyword evidence="2" id="KW-1185">Reference proteome</keyword>
<organism evidence="1 2">
    <name type="scientific">Rhodopseudomonas julia</name>
    <dbReference type="NCBI Taxonomy" id="200617"/>
    <lineage>
        <taxon>Bacteria</taxon>
        <taxon>Pseudomonadati</taxon>
        <taxon>Pseudomonadota</taxon>
        <taxon>Alphaproteobacteria</taxon>
        <taxon>Hyphomicrobiales</taxon>
        <taxon>Nitrobacteraceae</taxon>
        <taxon>Rhodopseudomonas</taxon>
    </lineage>
</organism>
<dbReference type="EMBL" id="JAUSUK010000001">
    <property type="protein sequence ID" value="MDQ0324886.1"/>
    <property type="molecule type" value="Genomic_DNA"/>
</dbReference>
<gene>
    <name evidence="1" type="ORF">J2R99_000735</name>
</gene>
<evidence type="ECO:0000313" key="1">
    <source>
        <dbReference type="EMBL" id="MDQ0324886.1"/>
    </source>
</evidence>
<protein>
    <submittedName>
        <fullName evidence="1">Uncharacterized protein</fullName>
    </submittedName>
</protein>
<name>A0ABU0C300_9BRAD</name>
<sequence length="69" mass="7363">MTDATFAPAPLEMSHCALLTGLSRFIMPCRRAADSWWGPSQGDADRAIADGHSRVAGFTAAPPCRMQVS</sequence>
<accession>A0ABU0C300</accession>
<comment type="caution">
    <text evidence="1">The sequence shown here is derived from an EMBL/GenBank/DDBJ whole genome shotgun (WGS) entry which is preliminary data.</text>
</comment>